<evidence type="ECO:0000313" key="3">
    <source>
        <dbReference type="Proteomes" id="UP000257109"/>
    </source>
</evidence>
<keyword evidence="3" id="KW-1185">Reference proteome</keyword>
<feature type="non-terminal residue" evidence="2">
    <location>
        <position position="1"/>
    </location>
</feature>
<feature type="compositionally biased region" description="Basic and acidic residues" evidence="1">
    <location>
        <begin position="136"/>
        <end position="149"/>
    </location>
</feature>
<reference evidence="2" key="1">
    <citation type="submission" date="2018-05" db="EMBL/GenBank/DDBJ databases">
        <title>Draft genome of Mucuna pruriens seed.</title>
        <authorList>
            <person name="Nnadi N.E."/>
            <person name="Vos R."/>
            <person name="Hasami M.H."/>
            <person name="Devisetty U.K."/>
            <person name="Aguiy J.C."/>
        </authorList>
    </citation>
    <scope>NUCLEOTIDE SEQUENCE [LARGE SCALE GENOMIC DNA]</scope>
    <source>
        <strain evidence="2">JCA_2017</strain>
    </source>
</reference>
<evidence type="ECO:0000256" key="1">
    <source>
        <dbReference type="SAM" id="MobiDB-lite"/>
    </source>
</evidence>
<name>A0A371F9C1_MUCPR</name>
<feature type="compositionally biased region" description="Polar residues" evidence="1">
    <location>
        <begin position="182"/>
        <end position="192"/>
    </location>
</feature>
<gene>
    <name evidence="2" type="ORF">CR513_45315</name>
</gene>
<dbReference type="AlphaFoldDB" id="A0A371F9C1"/>
<comment type="caution">
    <text evidence="2">The sequence shown here is derived from an EMBL/GenBank/DDBJ whole genome shotgun (WGS) entry which is preliminary data.</text>
</comment>
<feature type="compositionally biased region" description="Polar residues" evidence="1">
    <location>
        <begin position="160"/>
        <end position="174"/>
    </location>
</feature>
<dbReference type="Proteomes" id="UP000257109">
    <property type="component" value="Unassembled WGS sequence"/>
</dbReference>
<protein>
    <submittedName>
        <fullName evidence="2">Uncharacterized protein</fullName>
    </submittedName>
</protein>
<organism evidence="2 3">
    <name type="scientific">Mucuna pruriens</name>
    <name type="common">Velvet bean</name>
    <name type="synonym">Dolichos pruriens</name>
    <dbReference type="NCBI Taxonomy" id="157652"/>
    <lineage>
        <taxon>Eukaryota</taxon>
        <taxon>Viridiplantae</taxon>
        <taxon>Streptophyta</taxon>
        <taxon>Embryophyta</taxon>
        <taxon>Tracheophyta</taxon>
        <taxon>Spermatophyta</taxon>
        <taxon>Magnoliopsida</taxon>
        <taxon>eudicotyledons</taxon>
        <taxon>Gunneridae</taxon>
        <taxon>Pentapetalae</taxon>
        <taxon>rosids</taxon>
        <taxon>fabids</taxon>
        <taxon>Fabales</taxon>
        <taxon>Fabaceae</taxon>
        <taxon>Papilionoideae</taxon>
        <taxon>50 kb inversion clade</taxon>
        <taxon>NPAAA clade</taxon>
        <taxon>indigoferoid/millettioid clade</taxon>
        <taxon>Phaseoleae</taxon>
        <taxon>Mucuna</taxon>
    </lineage>
</organism>
<accession>A0A371F9C1</accession>
<proteinExistence type="predicted"/>
<feature type="compositionally biased region" description="Acidic residues" evidence="1">
    <location>
        <begin position="150"/>
        <end position="159"/>
    </location>
</feature>
<dbReference type="EMBL" id="QJKJ01010026">
    <property type="protein sequence ID" value="RDX74881.1"/>
    <property type="molecule type" value="Genomic_DNA"/>
</dbReference>
<feature type="region of interest" description="Disordered" evidence="1">
    <location>
        <begin position="136"/>
        <end position="192"/>
    </location>
</feature>
<evidence type="ECO:0000313" key="2">
    <source>
        <dbReference type="EMBL" id="RDX74881.1"/>
    </source>
</evidence>
<sequence>MEDKAFGKGPTLILGQPFFMTVKTKINAYAGTLLMEFGDNLVQFNIFEALKHPAENHSIFNIDTIDELVEEHMRMGMGSAKLSNFVEISNIINCFYTVEAISNSDSLSYIQNFSHFEDDFADLADVVKVQRSPEMKRVESDFKDKKEVETDSDDLEEVETNSNRQSKARFNSSQHKSKQAEAESNSGQLSPH</sequence>